<reference evidence="2 3" key="1">
    <citation type="submission" date="2017-04" db="EMBL/GenBank/DDBJ databases">
        <authorList>
            <person name="Afonso C.L."/>
            <person name="Miller P.J."/>
            <person name="Scott M.A."/>
            <person name="Spackman E."/>
            <person name="Goraichik I."/>
            <person name="Dimitrov K.M."/>
            <person name="Suarez D.L."/>
            <person name="Swayne D.E."/>
        </authorList>
    </citation>
    <scope>NUCLEOTIDE SEQUENCE [LARGE SCALE GENOMIC DNA]</scope>
    <source>
        <strain evidence="2 3">DSM 11270</strain>
    </source>
</reference>
<dbReference type="GO" id="GO:0032259">
    <property type="term" value="P:methylation"/>
    <property type="evidence" value="ECO:0007669"/>
    <property type="project" value="UniProtKB-KW"/>
</dbReference>
<gene>
    <name evidence="2" type="ORF">SAMN00017405_0704</name>
</gene>
<dbReference type="Pfam" id="PF08241">
    <property type="entry name" value="Methyltransf_11"/>
    <property type="match status" value="1"/>
</dbReference>
<dbReference type="OrthoDB" id="9784101at2"/>
<protein>
    <submittedName>
        <fullName evidence="2">Methyltransferase domain-containing protein</fullName>
    </submittedName>
</protein>
<evidence type="ECO:0000259" key="1">
    <source>
        <dbReference type="Pfam" id="PF08241"/>
    </source>
</evidence>
<dbReference type="RefSeq" id="WP_084051831.1">
    <property type="nucleotide sequence ID" value="NZ_FWWT01000005.1"/>
</dbReference>
<evidence type="ECO:0000313" key="2">
    <source>
        <dbReference type="EMBL" id="SMB78821.1"/>
    </source>
</evidence>
<sequence length="192" mass="21767">MVHKFESKNKDMLDNEWRRQNLPPLDTLKILGLSTDDIVADIGCGIGYFTISAANIVDPNNKVYALDTSDEMLSEVERRASVAESFNIVGIKTDEYELKLENKSTSFSLLVNVLHEVEDKNTFLKEIKRILKDKGKLAIIEWEMGQDKKGPPIQDRIDKNEVIDLLVSEGFEIDKTLNLSEFFYGIVAVNTP</sequence>
<dbReference type="EMBL" id="FWWT01000005">
    <property type="protein sequence ID" value="SMB78821.1"/>
    <property type="molecule type" value="Genomic_DNA"/>
</dbReference>
<dbReference type="CDD" id="cd02440">
    <property type="entry name" value="AdoMet_MTases"/>
    <property type="match status" value="1"/>
</dbReference>
<dbReference type="AlphaFoldDB" id="A0A1W1UDC6"/>
<feature type="domain" description="Methyltransferase type 11" evidence="1">
    <location>
        <begin position="41"/>
        <end position="139"/>
    </location>
</feature>
<dbReference type="SUPFAM" id="SSF53335">
    <property type="entry name" value="S-adenosyl-L-methionine-dependent methyltransferases"/>
    <property type="match status" value="1"/>
</dbReference>
<name>A0A1W1UDC6_DESTI</name>
<dbReference type="InterPro" id="IPR013216">
    <property type="entry name" value="Methyltransf_11"/>
</dbReference>
<proteinExistence type="predicted"/>
<dbReference type="InterPro" id="IPR029063">
    <property type="entry name" value="SAM-dependent_MTases_sf"/>
</dbReference>
<dbReference type="GO" id="GO:0008757">
    <property type="term" value="F:S-adenosylmethionine-dependent methyltransferase activity"/>
    <property type="evidence" value="ECO:0007669"/>
    <property type="project" value="InterPro"/>
</dbReference>
<dbReference type="InterPro" id="IPR050508">
    <property type="entry name" value="Methyltransf_Superfamily"/>
</dbReference>
<dbReference type="PANTHER" id="PTHR42912">
    <property type="entry name" value="METHYLTRANSFERASE"/>
    <property type="match status" value="1"/>
</dbReference>
<accession>A0A1W1UDC6</accession>
<dbReference type="Gene3D" id="3.40.50.150">
    <property type="entry name" value="Vaccinia Virus protein VP39"/>
    <property type="match status" value="1"/>
</dbReference>
<evidence type="ECO:0000313" key="3">
    <source>
        <dbReference type="Proteomes" id="UP000192731"/>
    </source>
</evidence>
<keyword evidence="2" id="KW-0489">Methyltransferase</keyword>
<organism evidence="2 3">
    <name type="scientific">Desulfonispora thiosulfatigenes DSM 11270</name>
    <dbReference type="NCBI Taxonomy" id="656914"/>
    <lineage>
        <taxon>Bacteria</taxon>
        <taxon>Bacillati</taxon>
        <taxon>Bacillota</taxon>
        <taxon>Clostridia</taxon>
        <taxon>Eubacteriales</taxon>
        <taxon>Peptococcaceae</taxon>
        <taxon>Desulfonispora</taxon>
    </lineage>
</organism>
<keyword evidence="2" id="KW-0808">Transferase</keyword>
<keyword evidence="3" id="KW-1185">Reference proteome</keyword>
<dbReference type="STRING" id="656914.SAMN00017405_0704"/>
<dbReference type="Proteomes" id="UP000192731">
    <property type="component" value="Unassembled WGS sequence"/>
</dbReference>
<dbReference type="PANTHER" id="PTHR42912:SF93">
    <property type="entry name" value="N6-ADENOSINE-METHYLTRANSFERASE TMT1A"/>
    <property type="match status" value="1"/>
</dbReference>